<comment type="subcellular location">
    <subcellularLocation>
        <location evidence="1">Cytoplasm</location>
        <location evidence="1">Cytosol</location>
    </subcellularLocation>
</comment>
<dbReference type="Gene3D" id="3.20.20.80">
    <property type="entry name" value="Glycosidases"/>
    <property type="match status" value="1"/>
</dbReference>
<dbReference type="InterPro" id="IPR005201">
    <property type="entry name" value="TIM_ENGase"/>
</dbReference>
<evidence type="ECO:0000256" key="3">
    <source>
        <dbReference type="ARBA" id="ARBA00012566"/>
    </source>
</evidence>
<comment type="caution">
    <text evidence="11">The sequence shown here is derived from an EMBL/GenBank/DDBJ whole genome shotgun (WGS) entry which is preliminary data.</text>
</comment>
<proteinExistence type="inferred from homology"/>
<comment type="catalytic activity">
    <reaction evidence="7">
        <text>an N(4)-(oligosaccharide-(1-&gt;3)-[oligosaccharide-(1-&gt;6)]-beta-D-Man-(1-&gt;4)-beta-D-GlcNAc-(1-&gt;4)-alpha-D-GlcNAc)-L-asparaginyl-[protein] + H2O = an oligosaccharide-(1-&gt;3)-[oligosaccharide-(1-&gt;6)]-beta-D-Man-(1-&gt;4)-D-GlcNAc + N(4)-(N-acetyl-beta-D-glucosaminyl)-L-asparaginyl-[protein]</text>
        <dbReference type="Rhea" id="RHEA:73067"/>
        <dbReference type="Rhea" id="RHEA-COMP:12603"/>
        <dbReference type="Rhea" id="RHEA-COMP:18176"/>
        <dbReference type="ChEBI" id="CHEBI:15377"/>
        <dbReference type="ChEBI" id="CHEBI:132248"/>
        <dbReference type="ChEBI" id="CHEBI:192714"/>
        <dbReference type="ChEBI" id="CHEBI:192715"/>
        <dbReference type="EC" id="3.2.1.96"/>
    </reaction>
</comment>
<evidence type="ECO:0000256" key="1">
    <source>
        <dbReference type="ARBA" id="ARBA00004514"/>
    </source>
</evidence>
<evidence type="ECO:0000256" key="7">
    <source>
        <dbReference type="ARBA" id="ARBA00034414"/>
    </source>
</evidence>
<protein>
    <recommendedName>
        <fullName evidence="9">Cytosolic endo-beta-N-acetylglucosaminidase</fullName>
        <ecNumber evidence="3">3.2.1.96</ecNumber>
    </recommendedName>
</protein>
<dbReference type="PANTHER" id="PTHR13246:SF1">
    <property type="entry name" value="CYTOSOLIC ENDO-BETA-N-ACETYLGLUCOSAMINIDASE"/>
    <property type="match status" value="1"/>
</dbReference>
<comment type="function">
    <text evidence="8">Endoglycosidase that releases N-glycans from glycoproteins by cleaving the beta-1,4-glycosidic bond in the N,N'-diacetylchitobiose core. Involved in the processing of free oligosaccharides in the cytosol.</text>
</comment>
<dbReference type="OrthoDB" id="284473at2759"/>
<dbReference type="AlphaFoldDB" id="A0A4Y2LA81"/>
<dbReference type="Proteomes" id="UP000499080">
    <property type="component" value="Unassembled WGS sequence"/>
</dbReference>
<evidence type="ECO:0000313" key="11">
    <source>
        <dbReference type="EMBL" id="GBN11374.1"/>
    </source>
</evidence>
<evidence type="ECO:0000256" key="5">
    <source>
        <dbReference type="ARBA" id="ARBA00022801"/>
    </source>
</evidence>
<evidence type="ECO:0000259" key="10">
    <source>
        <dbReference type="Pfam" id="PF03644"/>
    </source>
</evidence>
<sequence length="906" mass="103711">MEKKNCEKIQLITKKARKENKLKDNEQKVLSDLKELELCNNLDTNKNYLLNKVIDFFEKKGYFFLFISLLKNEFCKKFLGALKEQCAVLDDEKSLSEVDIFLNGIAQCEKDGKEFLLPSQNSSFSDVFFSFEYGNDSDLHESLNINFTDHTQCLNVNTIFEEETKRLAPNKSRLKKLILYDNGYKSVVIKKNSDKENYVFSQDSSCQLIIKRFNESGTYTIILDIASGEVINAELKINDKNYNPLKILDLISSDEKILIKDQNLSEILTSYFDNERELDVDCKHLQNECLPIKSLNDLKNWKPPPVKHITAPLRKRAKDENRIKTLVCHDMKGGYLEDRYINGSNEENCFFFVHWAAVDIFGYFSHHLVSVPPCSWISAAHINGVQVIGTFITEWDEGVEVFENVFTDKKSVHELCMQLVNIATYYNFEGWLINIENKVKPYQIPLLKYFVKSLTADMHSYIPGSQVIWYDSVLKNGDLLWQNCLNDLNRLFFLNSDGIFLNYNWNEEHLLLSKLQAGDRYTDVYVGVDVFGRGKCLTEGGFSTVISVKEVRKHGLSVAIFAPGWVHECLEIKDFKENQFKFWGSLQQLIPPRIIEDLPYCSSFCPGFGNKMFRNGKVIDDKPWHNMNLQQPQPVYYSPTESGLVLYSDDAFNGGGCLCLSGNIISEEKALDFNILKTSFCLENACVISYTFKSLVQNVDIGLCLDMLSGQEAYKLHLVDFNSKKYSGSNSSVKYLTQAPIDQILKTGYKFDQGSFEQQTWIKRIYLLNSDDFSSHSIQNISVVASCKKPLAESVSILLGELEVLPVYPTYNLMYEDLTCKYVSDNSPTIDVECVLKWQYHSSISCSDIYVQPLNEDEQFICTTNQSFYKIKCSVKSVSEIAVILHPKTAGSENFPIASIKIPLKV</sequence>
<feature type="domain" description="Cytosolic endo-beta-N-acetylglucosaminidase TIM barrel" evidence="10">
    <location>
        <begin position="335"/>
        <end position="611"/>
    </location>
</feature>
<evidence type="ECO:0000256" key="6">
    <source>
        <dbReference type="ARBA" id="ARBA00023295"/>
    </source>
</evidence>
<dbReference type="Pfam" id="PF03644">
    <property type="entry name" value="Glyco_hydro_85"/>
    <property type="match status" value="1"/>
</dbReference>
<evidence type="ECO:0000256" key="9">
    <source>
        <dbReference type="ARBA" id="ARBA00072457"/>
    </source>
</evidence>
<accession>A0A4Y2LA81</accession>
<evidence type="ECO:0000256" key="8">
    <source>
        <dbReference type="ARBA" id="ARBA00054935"/>
    </source>
</evidence>
<name>A0A4Y2LA81_ARAVE</name>
<dbReference type="InterPro" id="IPR032979">
    <property type="entry name" value="ENGase"/>
</dbReference>
<dbReference type="PANTHER" id="PTHR13246">
    <property type="entry name" value="ENDO BETA N-ACETYLGLUCOSAMINIDASE"/>
    <property type="match status" value="1"/>
</dbReference>
<keyword evidence="5" id="KW-0378">Hydrolase</keyword>
<keyword evidence="4" id="KW-0963">Cytoplasm</keyword>
<dbReference type="FunFam" id="3.20.20.80:FF:000043">
    <property type="entry name" value="cytosolic endo-beta-N-acetylglucosaminidase"/>
    <property type="match status" value="1"/>
</dbReference>
<evidence type="ECO:0000313" key="12">
    <source>
        <dbReference type="Proteomes" id="UP000499080"/>
    </source>
</evidence>
<dbReference type="EC" id="3.2.1.96" evidence="3"/>
<reference evidence="11 12" key="1">
    <citation type="journal article" date="2019" name="Sci. Rep.">
        <title>Orb-weaving spider Araneus ventricosus genome elucidates the spidroin gene catalogue.</title>
        <authorList>
            <person name="Kono N."/>
            <person name="Nakamura H."/>
            <person name="Ohtoshi R."/>
            <person name="Moran D.A.P."/>
            <person name="Shinohara A."/>
            <person name="Yoshida Y."/>
            <person name="Fujiwara M."/>
            <person name="Mori M."/>
            <person name="Tomita M."/>
            <person name="Arakawa K."/>
        </authorList>
    </citation>
    <scope>NUCLEOTIDE SEQUENCE [LARGE SCALE GENOMIC DNA]</scope>
</reference>
<gene>
    <name evidence="11" type="primary">ENGASE</name>
    <name evidence="11" type="ORF">AVEN_239597_1</name>
</gene>
<evidence type="ECO:0000256" key="4">
    <source>
        <dbReference type="ARBA" id="ARBA00022490"/>
    </source>
</evidence>
<organism evidence="11 12">
    <name type="scientific">Araneus ventricosus</name>
    <name type="common">Orbweaver spider</name>
    <name type="synonym">Epeira ventricosa</name>
    <dbReference type="NCBI Taxonomy" id="182803"/>
    <lineage>
        <taxon>Eukaryota</taxon>
        <taxon>Metazoa</taxon>
        <taxon>Ecdysozoa</taxon>
        <taxon>Arthropoda</taxon>
        <taxon>Chelicerata</taxon>
        <taxon>Arachnida</taxon>
        <taxon>Araneae</taxon>
        <taxon>Araneomorphae</taxon>
        <taxon>Entelegynae</taxon>
        <taxon>Araneoidea</taxon>
        <taxon>Araneidae</taxon>
        <taxon>Araneus</taxon>
    </lineage>
</organism>
<keyword evidence="12" id="KW-1185">Reference proteome</keyword>
<dbReference type="GO" id="GO:0005829">
    <property type="term" value="C:cytosol"/>
    <property type="evidence" value="ECO:0007669"/>
    <property type="project" value="UniProtKB-SubCell"/>
</dbReference>
<keyword evidence="6" id="KW-0326">Glycosidase</keyword>
<dbReference type="GO" id="GO:0033925">
    <property type="term" value="F:mannosyl-glycoprotein endo-beta-N-acetylglucosaminidase activity"/>
    <property type="evidence" value="ECO:0007669"/>
    <property type="project" value="UniProtKB-EC"/>
</dbReference>
<dbReference type="Gene3D" id="2.60.120.260">
    <property type="entry name" value="Galactose-binding domain-like"/>
    <property type="match status" value="1"/>
</dbReference>
<comment type="similarity">
    <text evidence="2">Belongs to the glycosyl hydrolase 85 family.</text>
</comment>
<dbReference type="EMBL" id="BGPR01005567">
    <property type="protein sequence ID" value="GBN11374.1"/>
    <property type="molecule type" value="Genomic_DNA"/>
</dbReference>
<evidence type="ECO:0000256" key="2">
    <source>
        <dbReference type="ARBA" id="ARBA00007849"/>
    </source>
</evidence>
<dbReference type="CDD" id="cd06547">
    <property type="entry name" value="GH85_ENGase"/>
    <property type="match status" value="1"/>
</dbReference>